<feature type="transmembrane region" description="Helical" evidence="5">
    <location>
        <begin position="268"/>
        <end position="291"/>
    </location>
</feature>
<gene>
    <name evidence="6" type="ORF">SCF082_LOCUS20399</name>
</gene>
<feature type="transmembrane region" description="Helical" evidence="5">
    <location>
        <begin position="144"/>
        <end position="162"/>
    </location>
</feature>
<keyword evidence="3 5" id="KW-1133">Transmembrane helix</keyword>
<organism evidence="6 7">
    <name type="scientific">Durusdinium trenchii</name>
    <dbReference type="NCBI Taxonomy" id="1381693"/>
    <lineage>
        <taxon>Eukaryota</taxon>
        <taxon>Sar</taxon>
        <taxon>Alveolata</taxon>
        <taxon>Dinophyceae</taxon>
        <taxon>Suessiales</taxon>
        <taxon>Symbiodiniaceae</taxon>
        <taxon>Durusdinium</taxon>
    </lineage>
</organism>
<evidence type="ECO:0000256" key="5">
    <source>
        <dbReference type="SAM" id="Phobius"/>
    </source>
</evidence>
<dbReference type="Gene3D" id="1.20.1250.20">
    <property type="entry name" value="MFS general substrate transporter like domains"/>
    <property type="match status" value="1"/>
</dbReference>
<keyword evidence="7" id="KW-1185">Reference proteome</keyword>
<dbReference type="EMBL" id="CAXAMM010014224">
    <property type="protein sequence ID" value="CAK9033221.1"/>
    <property type="molecule type" value="Genomic_DNA"/>
</dbReference>
<name>A0ABP0L229_9DINO</name>
<dbReference type="InterPro" id="IPR036259">
    <property type="entry name" value="MFS_trans_sf"/>
</dbReference>
<feature type="transmembrane region" description="Helical" evidence="5">
    <location>
        <begin position="237"/>
        <end position="262"/>
    </location>
</feature>
<feature type="transmembrane region" description="Helical" evidence="5">
    <location>
        <begin position="202"/>
        <end position="225"/>
    </location>
</feature>
<comment type="caution">
    <text evidence="6">The sequence shown here is derived from an EMBL/GenBank/DDBJ whole genome shotgun (WGS) entry which is preliminary data.</text>
</comment>
<evidence type="ECO:0000313" key="7">
    <source>
        <dbReference type="Proteomes" id="UP001642464"/>
    </source>
</evidence>
<feature type="transmembrane region" description="Helical" evidence="5">
    <location>
        <begin position="413"/>
        <end position="435"/>
    </location>
</feature>
<reference evidence="6 7" key="1">
    <citation type="submission" date="2024-02" db="EMBL/GenBank/DDBJ databases">
        <authorList>
            <person name="Chen Y."/>
            <person name="Shah S."/>
            <person name="Dougan E. K."/>
            <person name="Thang M."/>
            <person name="Chan C."/>
        </authorList>
    </citation>
    <scope>NUCLEOTIDE SEQUENCE [LARGE SCALE GENOMIC DNA]</scope>
</reference>
<evidence type="ECO:0000256" key="3">
    <source>
        <dbReference type="ARBA" id="ARBA00022989"/>
    </source>
</evidence>
<feature type="transmembrane region" description="Helical" evidence="5">
    <location>
        <begin position="332"/>
        <end position="353"/>
    </location>
</feature>
<feature type="transmembrane region" description="Helical" evidence="5">
    <location>
        <begin position="390"/>
        <end position="407"/>
    </location>
</feature>
<evidence type="ECO:0000256" key="4">
    <source>
        <dbReference type="ARBA" id="ARBA00023136"/>
    </source>
</evidence>
<protein>
    <submittedName>
        <fullName evidence="6">Solute carrier family 22 member 15-like</fullName>
    </submittedName>
</protein>
<dbReference type="SUPFAM" id="SSF103473">
    <property type="entry name" value="MFS general substrate transporter"/>
    <property type="match status" value="1"/>
</dbReference>
<evidence type="ECO:0000256" key="1">
    <source>
        <dbReference type="ARBA" id="ARBA00004141"/>
    </source>
</evidence>
<proteinExistence type="predicted"/>
<sequence>MGLDETRTMWHHTAKSSAAKPQVQMTFFLFLTDVVAEASSLMPLEALNAAKVTQTGRQNPTEEGPPLFNRVSADCIQRQKVTDWRIETLEVDPPEAWRKAFFDGTKDWENEPLDWRADHYLKRVFIDIKIAQDERLVGLTSTTLPMTTTAIFLGWLVGSLGLHRPLDVWSKEQIIVGANTGLLGVTLATVILPYYTGGNLTVFLAVRFVYGLLMNTKPVQLMYVLESVGAAASNRALVVECVLYSIITIALAASCGWVTYFLDWRLEMLLWCALPQLLGLFTAFPSSWEILRSVPITWRQRRSAVRAPAGAGAKVPELRSEPLEPTVRRQTIALAVCFIACGCGFYGLSYSAGQLGPNVYLSSILLALPDIVGYLAVLTAEWVGKKKLQYWSFLWAACCLLLCSGGDSSSSFVVLFAMLGRLGLDVCFLTIYGLLAEIFTPMAQATALPTCETSARVGTLLAPFFGTLPSAVSCSMFALMCFSAACTTMVLPDVRNDTY</sequence>
<evidence type="ECO:0000313" key="6">
    <source>
        <dbReference type="EMBL" id="CAK9033221.1"/>
    </source>
</evidence>
<feature type="transmembrane region" description="Helical" evidence="5">
    <location>
        <begin position="359"/>
        <end position="378"/>
    </location>
</feature>
<feature type="transmembrane region" description="Helical" evidence="5">
    <location>
        <begin position="174"/>
        <end position="196"/>
    </location>
</feature>
<dbReference type="Proteomes" id="UP001642464">
    <property type="component" value="Unassembled WGS sequence"/>
</dbReference>
<comment type="subcellular location">
    <subcellularLocation>
        <location evidence="1">Membrane</location>
        <topology evidence="1">Multi-pass membrane protein</topology>
    </subcellularLocation>
</comment>
<keyword evidence="4 5" id="KW-0472">Membrane</keyword>
<evidence type="ECO:0000256" key="2">
    <source>
        <dbReference type="ARBA" id="ARBA00022692"/>
    </source>
</evidence>
<accession>A0ABP0L229</accession>
<keyword evidence="2 5" id="KW-0812">Transmembrane</keyword>
<dbReference type="PANTHER" id="PTHR24064">
    <property type="entry name" value="SOLUTE CARRIER FAMILY 22 MEMBER"/>
    <property type="match status" value="1"/>
</dbReference>